<dbReference type="Pfam" id="PF02214">
    <property type="entry name" value="BTB_2"/>
    <property type="match status" value="1"/>
</dbReference>
<evidence type="ECO:0000256" key="1">
    <source>
        <dbReference type="SAM" id="Coils"/>
    </source>
</evidence>
<feature type="compositionally biased region" description="Low complexity" evidence="2">
    <location>
        <begin position="1"/>
        <end position="17"/>
    </location>
</feature>
<dbReference type="CDD" id="cd18316">
    <property type="entry name" value="BTB_POZ_KCTD-like"/>
    <property type="match status" value="1"/>
</dbReference>
<evidence type="ECO:0000259" key="3">
    <source>
        <dbReference type="Pfam" id="PF02214"/>
    </source>
</evidence>
<dbReference type="PANTHER" id="PTHR14499:SF136">
    <property type="entry name" value="GH08630P"/>
    <property type="match status" value="1"/>
</dbReference>
<feature type="coiled-coil region" evidence="1">
    <location>
        <begin position="40"/>
        <end position="67"/>
    </location>
</feature>
<organism evidence="4 5">
    <name type="scientific">Paratrimastix pyriformis</name>
    <dbReference type="NCBI Taxonomy" id="342808"/>
    <lineage>
        <taxon>Eukaryota</taxon>
        <taxon>Metamonada</taxon>
        <taxon>Preaxostyla</taxon>
        <taxon>Paratrimastigidae</taxon>
        <taxon>Paratrimastix</taxon>
    </lineage>
</organism>
<name>A0ABQ8UXG3_9EUKA</name>
<dbReference type="Gene3D" id="3.30.710.10">
    <property type="entry name" value="Potassium Channel Kv1.1, Chain A"/>
    <property type="match status" value="1"/>
</dbReference>
<keyword evidence="5" id="KW-1185">Reference proteome</keyword>
<feature type="domain" description="Potassium channel tetramerisation-type BTB" evidence="3">
    <location>
        <begin position="109"/>
        <end position="193"/>
    </location>
</feature>
<gene>
    <name evidence="4" type="ORF">PAPYR_404</name>
</gene>
<proteinExistence type="predicted"/>
<dbReference type="SUPFAM" id="SSF54695">
    <property type="entry name" value="POZ domain"/>
    <property type="match status" value="1"/>
</dbReference>
<feature type="region of interest" description="Disordered" evidence="2">
    <location>
        <begin position="1"/>
        <end position="21"/>
    </location>
</feature>
<evidence type="ECO:0000313" key="5">
    <source>
        <dbReference type="Proteomes" id="UP001141327"/>
    </source>
</evidence>
<dbReference type="PANTHER" id="PTHR14499">
    <property type="entry name" value="POTASSIUM CHANNEL TETRAMERIZATION DOMAIN-CONTAINING"/>
    <property type="match status" value="1"/>
</dbReference>
<protein>
    <submittedName>
        <fullName evidence="4">BTB/POZ domain-containing protein KCTD3</fullName>
    </submittedName>
</protein>
<dbReference type="EMBL" id="JAPMOS010000001">
    <property type="protein sequence ID" value="KAJ4463128.1"/>
    <property type="molecule type" value="Genomic_DNA"/>
</dbReference>
<evidence type="ECO:0000313" key="4">
    <source>
        <dbReference type="EMBL" id="KAJ4463128.1"/>
    </source>
</evidence>
<sequence length="204" mass="22802">MNSPGSPGSPGSSAASPLPHPQESIELFTGVLQKISDDLTASIQQIAEKLQAQALDLQREKLAMAEDRRMALDTINHHPDISALEAERSAFEESKKKAYATHKIETDVIELNVGGTKITTMRDTLLKCPESFLSYLFSGYFPVRRDRHGRFFLDRDPTQFSRILDLLRTGDLPPLRNEAEELLFLREAEYWGIPLPGAAAAPRR</sequence>
<dbReference type="Proteomes" id="UP001141327">
    <property type="component" value="Unassembled WGS sequence"/>
</dbReference>
<keyword evidence="1" id="KW-0175">Coiled coil</keyword>
<comment type="caution">
    <text evidence="4">The sequence shown here is derived from an EMBL/GenBank/DDBJ whole genome shotgun (WGS) entry which is preliminary data.</text>
</comment>
<dbReference type="InterPro" id="IPR003131">
    <property type="entry name" value="T1-type_BTB"/>
</dbReference>
<dbReference type="InterPro" id="IPR011333">
    <property type="entry name" value="SKP1/BTB/POZ_sf"/>
</dbReference>
<reference evidence="4" key="1">
    <citation type="journal article" date="2022" name="bioRxiv">
        <title>Genomics of Preaxostyla Flagellates Illuminates Evolutionary Transitions and the Path Towards Mitochondrial Loss.</title>
        <authorList>
            <person name="Novak L.V.F."/>
            <person name="Treitli S.C."/>
            <person name="Pyrih J."/>
            <person name="Halakuc P."/>
            <person name="Pipaliya S.V."/>
            <person name="Vacek V."/>
            <person name="Brzon O."/>
            <person name="Soukal P."/>
            <person name="Eme L."/>
            <person name="Dacks J.B."/>
            <person name="Karnkowska A."/>
            <person name="Elias M."/>
            <person name="Hampl V."/>
        </authorList>
    </citation>
    <scope>NUCLEOTIDE SEQUENCE</scope>
    <source>
        <strain evidence="4">RCP-MX</strain>
    </source>
</reference>
<evidence type="ECO:0000256" key="2">
    <source>
        <dbReference type="SAM" id="MobiDB-lite"/>
    </source>
</evidence>
<accession>A0ABQ8UXG3</accession>